<organism evidence="1 2">
    <name type="scientific">Kaistia dalseonensis</name>
    <dbReference type="NCBI Taxonomy" id="410840"/>
    <lineage>
        <taxon>Bacteria</taxon>
        <taxon>Pseudomonadati</taxon>
        <taxon>Pseudomonadota</taxon>
        <taxon>Alphaproteobacteria</taxon>
        <taxon>Hyphomicrobiales</taxon>
        <taxon>Kaistiaceae</taxon>
        <taxon>Kaistia</taxon>
    </lineage>
</organism>
<name>A0ABU0HCB8_9HYPH</name>
<reference evidence="1 2" key="1">
    <citation type="submission" date="2023-07" db="EMBL/GenBank/DDBJ databases">
        <title>Genomic Encyclopedia of Type Strains, Phase IV (KMG-IV): sequencing the most valuable type-strain genomes for metagenomic binning, comparative biology and taxonomic classification.</title>
        <authorList>
            <person name="Goeker M."/>
        </authorList>
    </citation>
    <scope>NUCLEOTIDE SEQUENCE [LARGE SCALE GENOMIC DNA]</scope>
    <source>
        <strain evidence="1 2">B6-8</strain>
    </source>
</reference>
<proteinExistence type="predicted"/>
<gene>
    <name evidence="1" type="ORF">QO014_004363</name>
</gene>
<sequence>MVATSDQMTPRRAGDAYGYPVKAATRIFARTLVAVTATGLAVPAGTVGAVAVVGVAGHHADNRLGPDADGKIRVDREVFTFAFAGTAPTFANIGSPVYAVDDNTVSLDSSSGTRLKAGTLDGIEDGTPWVRV</sequence>
<evidence type="ECO:0000313" key="1">
    <source>
        <dbReference type="EMBL" id="MDQ0439957.1"/>
    </source>
</evidence>
<dbReference type="Proteomes" id="UP001241603">
    <property type="component" value="Unassembled WGS sequence"/>
</dbReference>
<dbReference type="RefSeq" id="WP_266350830.1">
    <property type="nucleotide sequence ID" value="NZ_JAPKNG010000006.1"/>
</dbReference>
<comment type="caution">
    <text evidence="1">The sequence shown here is derived from an EMBL/GenBank/DDBJ whole genome shotgun (WGS) entry which is preliminary data.</text>
</comment>
<protein>
    <submittedName>
        <fullName evidence="1">Uncharacterized protein</fullName>
    </submittedName>
</protein>
<evidence type="ECO:0000313" key="2">
    <source>
        <dbReference type="Proteomes" id="UP001241603"/>
    </source>
</evidence>
<dbReference type="EMBL" id="JAUSVO010000006">
    <property type="protein sequence ID" value="MDQ0439957.1"/>
    <property type="molecule type" value="Genomic_DNA"/>
</dbReference>
<keyword evidence="2" id="KW-1185">Reference proteome</keyword>
<accession>A0ABU0HCB8</accession>